<dbReference type="Gene3D" id="3.40.50.720">
    <property type="entry name" value="NAD(P)-binding Rossmann-like Domain"/>
    <property type="match status" value="1"/>
</dbReference>
<dbReference type="GO" id="GO:0000166">
    <property type="term" value="F:nucleotide binding"/>
    <property type="evidence" value="ECO:0007669"/>
    <property type="project" value="InterPro"/>
</dbReference>
<proteinExistence type="predicted"/>
<protein>
    <submittedName>
        <fullName evidence="4">1,5-anhydro-D-fructose reductase</fullName>
        <ecNumber evidence="4">1.1.1.292</ecNumber>
    </submittedName>
</protein>
<dbReference type="Pfam" id="PF01408">
    <property type="entry name" value="GFO_IDH_MocA"/>
    <property type="match status" value="1"/>
</dbReference>
<organism evidence="4 5">
    <name type="scientific">Candidatus Fervidibacter japonicus</name>
    <dbReference type="NCBI Taxonomy" id="2035412"/>
    <lineage>
        <taxon>Bacteria</taxon>
        <taxon>Candidatus Fervidibacterota</taxon>
        <taxon>Candidatus Fervidibacter</taxon>
    </lineage>
</organism>
<dbReference type="Gene3D" id="3.30.360.10">
    <property type="entry name" value="Dihydrodipicolinate Reductase, domain 2"/>
    <property type="match status" value="1"/>
</dbReference>
<feature type="domain" description="Gfo/Idh/MocA-like oxidoreductase C-terminal" evidence="3">
    <location>
        <begin position="156"/>
        <end position="323"/>
    </location>
</feature>
<dbReference type="SUPFAM" id="SSF55347">
    <property type="entry name" value="Glyceraldehyde-3-phosphate dehydrogenase-like, C-terminal domain"/>
    <property type="match status" value="1"/>
</dbReference>
<evidence type="ECO:0000313" key="4">
    <source>
        <dbReference type="EMBL" id="GBC97739.1"/>
    </source>
</evidence>
<keyword evidence="1 4" id="KW-0560">Oxidoreductase</keyword>
<reference evidence="5" key="1">
    <citation type="submission" date="2017-09" db="EMBL/GenBank/DDBJ databases">
        <title>Metaegenomics of thermophilic ammonia-oxidizing enrichment culture.</title>
        <authorList>
            <person name="Kato S."/>
            <person name="Suzuki K."/>
        </authorList>
    </citation>
    <scope>NUCLEOTIDE SEQUENCE [LARGE SCALE GENOMIC DNA]</scope>
</reference>
<dbReference type="Pfam" id="PF02894">
    <property type="entry name" value="GFO_IDH_MocA_C"/>
    <property type="match status" value="1"/>
</dbReference>
<dbReference type="InterPro" id="IPR050463">
    <property type="entry name" value="Gfo/Idh/MocA_oxidrdct_glycsds"/>
</dbReference>
<dbReference type="InterPro" id="IPR004104">
    <property type="entry name" value="Gfo/Idh/MocA-like_OxRdtase_C"/>
</dbReference>
<dbReference type="EC" id="1.1.1.292" evidence="4"/>
<dbReference type="PANTHER" id="PTHR43818:SF11">
    <property type="entry name" value="BCDNA.GH03377"/>
    <property type="match status" value="1"/>
</dbReference>
<dbReference type="InterPro" id="IPR036291">
    <property type="entry name" value="NAD(P)-bd_dom_sf"/>
</dbReference>
<evidence type="ECO:0000313" key="5">
    <source>
        <dbReference type="Proteomes" id="UP000236173"/>
    </source>
</evidence>
<dbReference type="AlphaFoldDB" id="A0A2H5X979"/>
<dbReference type="Proteomes" id="UP000236173">
    <property type="component" value="Unassembled WGS sequence"/>
</dbReference>
<dbReference type="InterPro" id="IPR000683">
    <property type="entry name" value="Gfo/Idh/MocA-like_OxRdtase_N"/>
</dbReference>
<sequence>MRVAIIGCGGQGRQHAAAYARLDGVQIVGCCDIVAEKAQQLANAYGAQAFTDYAIMLQTVRPDIVSVCTLEGHHAAPTIAALQAGAHVLCEKMLAATLDEARAMVRTARQVGRLLATQFNYRHIPSVQWLKQLLDSGAIGEPLLVTLLTHGYCHHHGVDLLRFLFGEIVAVQAALKGDRSEAPYRGFETGISDDLLYIPSRGMGALVHFERGFLGVLASSVRHRLDDFMLELHLLTDKGRITLRRMRHANICGELDTNLDLRDASPLPEPLPFEATFAPSIAAFVAAVRGEPATIATGEDGLRAMEVEHALVVAHRTGQVVSLP</sequence>
<dbReference type="PANTHER" id="PTHR43818">
    <property type="entry name" value="BCDNA.GH03377"/>
    <property type="match status" value="1"/>
</dbReference>
<dbReference type="EMBL" id="BEHT01000002">
    <property type="protein sequence ID" value="GBC97739.1"/>
    <property type="molecule type" value="Genomic_DNA"/>
</dbReference>
<dbReference type="GO" id="GO:0033712">
    <property type="term" value="F:1,5-anhydro-D-fructose reductase (1,5-anhydro-D-mannitol-forming) activity"/>
    <property type="evidence" value="ECO:0007669"/>
    <property type="project" value="UniProtKB-EC"/>
</dbReference>
<accession>A0A2H5X979</accession>
<evidence type="ECO:0000259" key="2">
    <source>
        <dbReference type="Pfam" id="PF01408"/>
    </source>
</evidence>
<gene>
    <name evidence="4" type="primary">afr_3</name>
    <name evidence="4" type="ORF">HRbin17_00228</name>
</gene>
<name>A0A2H5X979_9BACT</name>
<feature type="domain" description="Gfo/Idh/MocA-like oxidoreductase N-terminal" evidence="2">
    <location>
        <begin position="1"/>
        <end position="117"/>
    </location>
</feature>
<evidence type="ECO:0000256" key="1">
    <source>
        <dbReference type="ARBA" id="ARBA00023002"/>
    </source>
</evidence>
<evidence type="ECO:0000259" key="3">
    <source>
        <dbReference type="Pfam" id="PF02894"/>
    </source>
</evidence>
<comment type="caution">
    <text evidence="4">The sequence shown here is derived from an EMBL/GenBank/DDBJ whole genome shotgun (WGS) entry which is preliminary data.</text>
</comment>
<dbReference type="SUPFAM" id="SSF51735">
    <property type="entry name" value="NAD(P)-binding Rossmann-fold domains"/>
    <property type="match status" value="1"/>
</dbReference>